<sequence>MEESRAVQHMIDIVKKWDPFAQGEGFYETEPVDVVRAVYLFDDSLILGKEIQAIYEISFDQNLDLSECVKLAEELLAIKEQSTC</sequence>
<name>A0A0M4FHH5_9BACI</name>
<dbReference type="InterPro" id="IPR015053">
    <property type="entry name" value="DUF1871"/>
</dbReference>
<evidence type="ECO:0000313" key="1">
    <source>
        <dbReference type="EMBL" id="ALC82187.1"/>
    </source>
</evidence>
<dbReference type="SUPFAM" id="SSF116922">
    <property type="entry name" value="YugE-like"/>
    <property type="match status" value="1"/>
</dbReference>
<reference evidence="2" key="1">
    <citation type="submission" date="2015-08" db="EMBL/GenBank/DDBJ databases">
        <title>Genome sequencing project for genomic taxonomy and phylogenomics of Bacillus-like bacteria.</title>
        <authorList>
            <person name="Liu B."/>
            <person name="Wang J."/>
            <person name="Zhu Y."/>
            <person name="Liu G."/>
            <person name="Chen Q."/>
            <person name="Chen Z."/>
            <person name="Lan J."/>
            <person name="Che J."/>
            <person name="Ge C."/>
            <person name="Shi H."/>
            <person name="Pan Z."/>
            <person name="Liu X."/>
        </authorList>
    </citation>
    <scope>NUCLEOTIDE SEQUENCE [LARGE SCALE GENOMIC DNA]</scope>
    <source>
        <strain evidence="2">FJAT-4402</strain>
    </source>
</reference>
<dbReference type="InterPro" id="IPR023162">
    <property type="entry name" value="Apc36109-like_dom_sf"/>
</dbReference>
<dbReference type="Pfam" id="PF08958">
    <property type="entry name" value="DUF1871"/>
    <property type="match status" value="1"/>
</dbReference>
<reference evidence="1 2" key="2">
    <citation type="journal article" date="2016" name="Int. J. Syst. Evol. Microbiol.">
        <title>Bacillus gobiensis sp. nov., isolated from a soil sample.</title>
        <authorList>
            <person name="Liu B."/>
            <person name="Liu G.H."/>
            <person name="Cetin S."/>
            <person name="Schumann P."/>
            <person name="Pan Z.Z."/>
            <person name="Chen Q.Q."/>
        </authorList>
    </citation>
    <scope>NUCLEOTIDE SEQUENCE [LARGE SCALE GENOMIC DNA]</scope>
    <source>
        <strain evidence="1 2">FJAT-4402</strain>
    </source>
</reference>
<organism evidence="1 2">
    <name type="scientific">Bacillus gobiensis</name>
    <dbReference type="NCBI Taxonomy" id="1441095"/>
    <lineage>
        <taxon>Bacteria</taxon>
        <taxon>Bacillati</taxon>
        <taxon>Bacillota</taxon>
        <taxon>Bacilli</taxon>
        <taxon>Bacillales</taxon>
        <taxon>Bacillaceae</taxon>
        <taxon>Bacillus</taxon>
    </lineage>
</organism>
<dbReference type="EMBL" id="CP012600">
    <property type="protein sequence ID" value="ALC82187.1"/>
    <property type="molecule type" value="Genomic_DNA"/>
</dbReference>
<dbReference type="AlphaFoldDB" id="A0A0M4FHH5"/>
<evidence type="ECO:0008006" key="3">
    <source>
        <dbReference type="Google" id="ProtNLM"/>
    </source>
</evidence>
<accession>A0A0M4FHH5</accession>
<proteinExistence type="predicted"/>
<dbReference type="Proteomes" id="UP000067625">
    <property type="component" value="Chromosome"/>
</dbReference>
<protein>
    <recommendedName>
        <fullName evidence="3">DUF1871 domain-containing protein</fullName>
    </recommendedName>
</protein>
<dbReference type="OrthoDB" id="2353632at2"/>
<keyword evidence="2" id="KW-1185">Reference proteome</keyword>
<gene>
    <name evidence="1" type="ORF">AM592_11805</name>
</gene>
<evidence type="ECO:0000313" key="2">
    <source>
        <dbReference type="Proteomes" id="UP000067625"/>
    </source>
</evidence>
<dbReference type="Gene3D" id="1.10.340.20">
    <property type="entry name" value="Apc36109-like domain"/>
    <property type="match status" value="1"/>
</dbReference>
<dbReference type="RefSeq" id="WP_053603971.1">
    <property type="nucleotide sequence ID" value="NZ_CP012600.1"/>
</dbReference>
<dbReference type="PATRIC" id="fig|1441095.3.peg.2585"/>
<dbReference type="STRING" id="1441095.AM592_11805"/>